<dbReference type="EMBL" id="MT143587">
    <property type="protein sequence ID" value="QJA98515.1"/>
    <property type="molecule type" value="Genomic_DNA"/>
</dbReference>
<accession>A0A6M3M0H0</accession>
<name>A0A6M3M0H0_9ZZZZ</name>
<protein>
    <submittedName>
        <fullName evidence="1">Uncharacterized protein</fullName>
    </submittedName>
</protein>
<gene>
    <name evidence="1" type="ORF">MM171A01725_0005</name>
</gene>
<proteinExistence type="predicted"/>
<sequence length="77" mass="8832">MAVDKELLEAVLRHLERKEKADPSWKLVLGAESFTSTQLRDRLQKDKKLWGKVERWAKVLAVDMFNEGSSKIESSSS</sequence>
<dbReference type="AlphaFoldDB" id="A0A6M3M0H0"/>
<reference evidence="1" key="1">
    <citation type="submission" date="2020-03" db="EMBL/GenBank/DDBJ databases">
        <title>The deep terrestrial virosphere.</title>
        <authorList>
            <person name="Holmfeldt K."/>
            <person name="Nilsson E."/>
            <person name="Simone D."/>
            <person name="Lopez-Fernandez M."/>
            <person name="Wu X."/>
            <person name="de Brujin I."/>
            <person name="Lundin D."/>
            <person name="Andersson A."/>
            <person name="Bertilsson S."/>
            <person name="Dopson M."/>
        </authorList>
    </citation>
    <scope>NUCLEOTIDE SEQUENCE</scope>
    <source>
        <strain evidence="1">MM171A01725</strain>
    </source>
</reference>
<evidence type="ECO:0000313" key="1">
    <source>
        <dbReference type="EMBL" id="QJA98515.1"/>
    </source>
</evidence>
<organism evidence="1">
    <name type="scientific">viral metagenome</name>
    <dbReference type="NCBI Taxonomy" id="1070528"/>
    <lineage>
        <taxon>unclassified sequences</taxon>
        <taxon>metagenomes</taxon>
        <taxon>organismal metagenomes</taxon>
    </lineage>
</organism>